<proteinExistence type="predicted"/>
<dbReference type="SUPFAM" id="SSF51261">
    <property type="entry name" value="Duplicated hybrid motif"/>
    <property type="match status" value="1"/>
</dbReference>
<feature type="coiled-coil region" evidence="1">
    <location>
        <begin position="204"/>
        <end position="263"/>
    </location>
</feature>
<feature type="coiled-coil region" evidence="1">
    <location>
        <begin position="82"/>
        <end position="109"/>
    </location>
</feature>
<dbReference type="Gene3D" id="6.10.250.3150">
    <property type="match status" value="1"/>
</dbReference>
<feature type="region of interest" description="Disordered" evidence="2">
    <location>
        <begin position="295"/>
        <end position="336"/>
    </location>
</feature>
<dbReference type="AlphaFoldDB" id="A0A1H1VHJ9"/>
<feature type="compositionally biased region" description="Basic and acidic residues" evidence="2">
    <location>
        <begin position="275"/>
        <end position="290"/>
    </location>
</feature>
<gene>
    <name evidence="4" type="ORF">SAMN04489809_2800</name>
</gene>
<name>A0A1H1VHJ9_9MICO</name>
<dbReference type="EMBL" id="LT629770">
    <property type="protein sequence ID" value="SDS83569.1"/>
    <property type="molecule type" value="Genomic_DNA"/>
</dbReference>
<sequence length="458" mass="47287">MEKAAATAAEECGCAPTAAERGALWNQPVSRRHAFGIGALGVVALAAFGVGSGVTAAHAASYPSWDDVQRAKSNEAAKAGEVTRIQGLIQSLERKVAETQAAAQVASDEFYEAQQAYFAAITEAETLQAQADEQAALADETAKKAGQIAAQLYRSGGDDTALELFFAGSGANADELLSRLGTMNKFLEYNQTTYDNAVSARDTAQALTAQADVARDERDRLQQVAEQKMVAAQQAADAAQAALDEQAANLETLKAQLAALKDTTTKTVAGYQAGVEKRRREEEARRKREAAAAAAAAAAAGRGTSGGGGGGGGGGGSAGSGGWVRPHGGARSSSYGPRTPICGPQGCSSSFHYGADLANGCGAAIYAANSGTVDYAGPNGNYGNYIRIQHGGGISTGYAHIKPGGINVRSGQWVRAGQVIAYAGDTGRSFGCHLHFEVYINGGYTNPVRFMEQRGIYV</sequence>
<feature type="compositionally biased region" description="Gly residues" evidence="2">
    <location>
        <begin position="303"/>
        <end position="322"/>
    </location>
</feature>
<dbReference type="GeneID" id="36298870"/>
<keyword evidence="1" id="KW-0175">Coiled coil</keyword>
<dbReference type="Proteomes" id="UP000182126">
    <property type="component" value="Chromosome I"/>
</dbReference>
<dbReference type="PANTHER" id="PTHR21666:SF270">
    <property type="entry name" value="MUREIN HYDROLASE ACTIVATOR ENVC"/>
    <property type="match status" value="1"/>
</dbReference>
<dbReference type="InterPro" id="IPR016047">
    <property type="entry name" value="M23ase_b-sheet_dom"/>
</dbReference>
<reference evidence="4 5" key="1">
    <citation type="submission" date="2016-10" db="EMBL/GenBank/DDBJ databases">
        <authorList>
            <person name="de Groot N.N."/>
        </authorList>
    </citation>
    <scope>NUCLEOTIDE SEQUENCE [LARGE SCALE GENOMIC DNA]</scope>
    <source>
        <strain evidence="4 5">DSM 15019</strain>
    </source>
</reference>
<dbReference type="InterPro" id="IPR050570">
    <property type="entry name" value="Cell_wall_metabolism_enzyme"/>
</dbReference>
<feature type="domain" description="M23ase beta-sheet core" evidence="3">
    <location>
        <begin position="351"/>
        <end position="447"/>
    </location>
</feature>
<dbReference type="Pfam" id="PF01551">
    <property type="entry name" value="Peptidase_M23"/>
    <property type="match status" value="1"/>
</dbReference>
<dbReference type="eggNOG" id="COG0739">
    <property type="taxonomic scope" value="Bacteria"/>
</dbReference>
<dbReference type="PANTHER" id="PTHR21666">
    <property type="entry name" value="PEPTIDASE-RELATED"/>
    <property type="match status" value="1"/>
</dbReference>
<evidence type="ECO:0000259" key="3">
    <source>
        <dbReference type="Pfam" id="PF01551"/>
    </source>
</evidence>
<dbReference type="InterPro" id="IPR011055">
    <property type="entry name" value="Dup_hybrid_motif"/>
</dbReference>
<evidence type="ECO:0000313" key="5">
    <source>
        <dbReference type="Proteomes" id="UP000182126"/>
    </source>
</evidence>
<dbReference type="GO" id="GO:0004222">
    <property type="term" value="F:metalloendopeptidase activity"/>
    <property type="evidence" value="ECO:0007669"/>
    <property type="project" value="TreeGrafter"/>
</dbReference>
<accession>A0A1H1VHJ9</accession>
<organism evidence="4 5">
    <name type="scientific">Microbacterium paraoxydans</name>
    <dbReference type="NCBI Taxonomy" id="199592"/>
    <lineage>
        <taxon>Bacteria</taxon>
        <taxon>Bacillati</taxon>
        <taxon>Actinomycetota</taxon>
        <taxon>Actinomycetes</taxon>
        <taxon>Micrococcales</taxon>
        <taxon>Microbacteriaceae</taxon>
        <taxon>Microbacterium</taxon>
    </lineage>
</organism>
<feature type="region of interest" description="Disordered" evidence="2">
    <location>
        <begin position="271"/>
        <end position="290"/>
    </location>
</feature>
<keyword evidence="4" id="KW-0378">Hydrolase</keyword>
<dbReference type="RefSeq" id="WP_231919582.1">
    <property type="nucleotide sequence ID" value="NZ_LT629770.1"/>
</dbReference>
<dbReference type="Gene3D" id="2.70.70.10">
    <property type="entry name" value="Glucose Permease (Domain IIA)"/>
    <property type="match status" value="1"/>
</dbReference>
<evidence type="ECO:0000256" key="2">
    <source>
        <dbReference type="SAM" id="MobiDB-lite"/>
    </source>
</evidence>
<evidence type="ECO:0000256" key="1">
    <source>
        <dbReference type="SAM" id="Coils"/>
    </source>
</evidence>
<evidence type="ECO:0000313" key="4">
    <source>
        <dbReference type="EMBL" id="SDS83569.1"/>
    </source>
</evidence>
<dbReference type="CDD" id="cd12797">
    <property type="entry name" value="M23_peptidase"/>
    <property type="match status" value="1"/>
</dbReference>
<protein>
    <submittedName>
        <fullName evidence="4">Murein DD-endopeptidase MepM and murein hydrolase activator NlpD, contain LysM domain</fullName>
    </submittedName>
</protein>